<dbReference type="AlphaFoldDB" id="A0AAV7AZ83"/>
<evidence type="ECO:0000313" key="2">
    <source>
        <dbReference type="Proteomes" id="UP000824782"/>
    </source>
</evidence>
<keyword evidence="2" id="KW-1185">Reference proteome</keyword>
<dbReference type="Proteomes" id="UP000824782">
    <property type="component" value="Unassembled WGS sequence"/>
</dbReference>
<reference evidence="1" key="1">
    <citation type="thesis" date="2020" institute="ProQuest LLC" country="789 East Eisenhower Parkway, Ann Arbor, MI, USA">
        <title>Comparative Genomics and Chromosome Evolution.</title>
        <authorList>
            <person name="Mudd A.B."/>
        </authorList>
    </citation>
    <scope>NUCLEOTIDE SEQUENCE</scope>
    <source>
        <strain evidence="1">237g6f4</strain>
        <tissue evidence="1">Blood</tissue>
    </source>
</reference>
<sequence>MCECGDRFPLNMLIEGVVGDSFSRCTQASEVQCLLRPVFTFIDMTSLLSPIYKPKLTVTDSKELIRAHTDRCVLAWNFDCRVSLKILNCANRKTSFSSETIPCIAVN</sequence>
<dbReference type="EMBL" id="WNYA01000006">
    <property type="protein sequence ID" value="KAG8566889.1"/>
    <property type="molecule type" value="Genomic_DNA"/>
</dbReference>
<name>A0AAV7AZ83_ENGPU</name>
<accession>A0AAV7AZ83</accession>
<proteinExistence type="predicted"/>
<protein>
    <submittedName>
        <fullName evidence="1">Uncharacterized protein</fullName>
    </submittedName>
</protein>
<evidence type="ECO:0000313" key="1">
    <source>
        <dbReference type="EMBL" id="KAG8566889.1"/>
    </source>
</evidence>
<organism evidence="1 2">
    <name type="scientific">Engystomops pustulosus</name>
    <name type="common">Tungara frog</name>
    <name type="synonym">Physalaemus pustulosus</name>
    <dbReference type="NCBI Taxonomy" id="76066"/>
    <lineage>
        <taxon>Eukaryota</taxon>
        <taxon>Metazoa</taxon>
        <taxon>Chordata</taxon>
        <taxon>Craniata</taxon>
        <taxon>Vertebrata</taxon>
        <taxon>Euteleostomi</taxon>
        <taxon>Amphibia</taxon>
        <taxon>Batrachia</taxon>
        <taxon>Anura</taxon>
        <taxon>Neobatrachia</taxon>
        <taxon>Hyloidea</taxon>
        <taxon>Leptodactylidae</taxon>
        <taxon>Leiuperinae</taxon>
        <taxon>Engystomops</taxon>
    </lineage>
</organism>
<gene>
    <name evidence="1" type="ORF">GDO81_013405</name>
</gene>
<comment type="caution">
    <text evidence="1">The sequence shown here is derived from an EMBL/GenBank/DDBJ whole genome shotgun (WGS) entry which is preliminary data.</text>
</comment>